<dbReference type="PANTHER" id="PTHR10983:SF16">
    <property type="entry name" value="LYSOCARDIOLIPIN ACYLTRANSFERASE 1"/>
    <property type="match status" value="1"/>
</dbReference>
<organism evidence="5 6">
    <name type="scientific">Mucor plumbeus</name>
    <dbReference type="NCBI Taxonomy" id="97098"/>
    <lineage>
        <taxon>Eukaryota</taxon>
        <taxon>Fungi</taxon>
        <taxon>Fungi incertae sedis</taxon>
        <taxon>Mucoromycota</taxon>
        <taxon>Mucoromycotina</taxon>
        <taxon>Mucoromycetes</taxon>
        <taxon>Mucorales</taxon>
        <taxon>Mucorineae</taxon>
        <taxon>Mucoraceae</taxon>
        <taxon>Mucor</taxon>
    </lineage>
</organism>
<dbReference type="EMBL" id="JAEPRC010000013">
    <property type="protein sequence ID" value="KAG2215135.1"/>
    <property type="molecule type" value="Genomic_DNA"/>
</dbReference>
<keyword evidence="6" id="KW-1185">Reference proteome</keyword>
<dbReference type="InterPro" id="IPR032098">
    <property type="entry name" value="Acyltransf_C"/>
</dbReference>
<evidence type="ECO:0000313" key="5">
    <source>
        <dbReference type="EMBL" id="KAG2215135.1"/>
    </source>
</evidence>
<dbReference type="OrthoDB" id="189226at2759"/>
<protein>
    <recommendedName>
        <fullName evidence="4">Phospholipid/glycerol acyltransferase domain-containing protein</fullName>
    </recommendedName>
</protein>
<name>A0A8H7VC98_9FUNG</name>
<accession>A0A8H7VC98</accession>
<comment type="caution">
    <text evidence="5">The sequence shown here is derived from an EMBL/GenBank/DDBJ whole genome shotgun (WGS) entry which is preliminary data.</text>
</comment>
<dbReference type="Pfam" id="PF16076">
    <property type="entry name" value="Acyltransf_C"/>
    <property type="match status" value="1"/>
</dbReference>
<comment type="similarity">
    <text evidence="1">Belongs to the 1-acyl-sn-glycerol-3-phosphate acyltransferase family.</text>
</comment>
<dbReference type="PANTHER" id="PTHR10983">
    <property type="entry name" value="1-ACYLGLYCEROL-3-PHOSPHATE ACYLTRANSFERASE-RELATED"/>
    <property type="match status" value="1"/>
</dbReference>
<dbReference type="Proteomes" id="UP000650833">
    <property type="component" value="Unassembled WGS sequence"/>
</dbReference>
<evidence type="ECO:0000256" key="2">
    <source>
        <dbReference type="ARBA" id="ARBA00022679"/>
    </source>
</evidence>
<keyword evidence="3" id="KW-0012">Acyltransferase</keyword>
<keyword evidence="2" id="KW-0808">Transferase</keyword>
<gene>
    <name evidence="5" type="ORF">INT46_006521</name>
</gene>
<dbReference type="InterPro" id="IPR002123">
    <property type="entry name" value="Plipid/glycerol_acylTrfase"/>
</dbReference>
<dbReference type="SUPFAM" id="SSF69593">
    <property type="entry name" value="Glycerol-3-phosphate (1)-acyltransferase"/>
    <property type="match status" value="1"/>
</dbReference>
<dbReference type="GO" id="GO:0005783">
    <property type="term" value="C:endoplasmic reticulum"/>
    <property type="evidence" value="ECO:0007669"/>
    <property type="project" value="TreeGrafter"/>
</dbReference>
<evidence type="ECO:0000256" key="3">
    <source>
        <dbReference type="ARBA" id="ARBA00023315"/>
    </source>
</evidence>
<evidence type="ECO:0000313" key="6">
    <source>
        <dbReference type="Proteomes" id="UP000650833"/>
    </source>
</evidence>
<dbReference type="Pfam" id="PF01553">
    <property type="entry name" value="Acyltransferase"/>
    <property type="match status" value="1"/>
</dbReference>
<dbReference type="CDD" id="cd07990">
    <property type="entry name" value="LPLAT_LCLAT1-like"/>
    <property type="match status" value="1"/>
</dbReference>
<evidence type="ECO:0000256" key="1">
    <source>
        <dbReference type="ARBA" id="ARBA00008655"/>
    </source>
</evidence>
<sequence length="303" mass="35184">MYTWSQNLVALIQWFAPANFIMTFDESCDSMENIIQKDGNTGNVKGLIFPNRIIVTANHQIYADWIYIWCIAYLAKAHGVLKIILKSSLKNLPRKLAMDKENIISNLERSKKGNQSLWLVLFPEGTVVSPSTRKRSKSFAELNDMKDNKYTLLPRSTGLRLCTTTLADSIDYIYDFTIGYSGINANDIPEQVYTIQSVFFFNFFPKQVHVYVRRFKVNSIPIENETEFNNWNLERWKEKDELMDHFYKKGKFPNNSSSSDTDRVIDIPIQLNNSLLDLAQIWVFIVPYLLVLKKLLFFKDVSA</sequence>
<dbReference type="AlphaFoldDB" id="A0A8H7VC98"/>
<reference evidence="5" key="1">
    <citation type="submission" date="2020-12" db="EMBL/GenBank/DDBJ databases">
        <title>Metabolic potential, ecology and presence of endohyphal bacteria is reflected in genomic diversity of Mucoromycotina.</title>
        <authorList>
            <person name="Muszewska A."/>
            <person name="Okrasinska A."/>
            <person name="Steczkiewicz K."/>
            <person name="Drgas O."/>
            <person name="Orlowska M."/>
            <person name="Perlinska-Lenart U."/>
            <person name="Aleksandrzak-Piekarczyk T."/>
            <person name="Szatraj K."/>
            <person name="Zielenkiewicz U."/>
            <person name="Pilsyk S."/>
            <person name="Malc E."/>
            <person name="Mieczkowski P."/>
            <person name="Kruszewska J.S."/>
            <person name="Biernat P."/>
            <person name="Pawlowska J."/>
        </authorList>
    </citation>
    <scope>NUCLEOTIDE SEQUENCE</scope>
    <source>
        <strain evidence="5">CBS 226.32</strain>
    </source>
</reference>
<dbReference type="GO" id="GO:0036149">
    <property type="term" value="P:phosphatidylinositol acyl-chain remodeling"/>
    <property type="evidence" value="ECO:0007669"/>
    <property type="project" value="TreeGrafter"/>
</dbReference>
<dbReference type="SMART" id="SM00563">
    <property type="entry name" value="PlsC"/>
    <property type="match status" value="1"/>
</dbReference>
<evidence type="ECO:0000259" key="4">
    <source>
        <dbReference type="SMART" id="SM00563"/>
    </source>
</evidence>
<proteinExistence type="inferred from homology"/>
<feature type="domain" description="Phospholipid/glycerol acyltransferase" evidence="4">
    <location>
        <begin position="53"/>
        <end position="160"/>
    </location>
</feature>
<dbReference type="GO" id="GO:0016746">
    <property type="term" value="F:acyltransferase activity"/>
    <property type="evidence" value="ECO:0007669"/>
    <property type="project" value="UniProtKB-KW"/>
</dbReference>